<dbReference type="EC" id="2.7.11.1" evidence="3"/>
<dbReference type="EMBL" id="ML986532">
    <property type="protein sequence ID" value="KAF2271830.1"/>
    <property type="molecule type" value="Genomic_DNA"/>
</dbReference>
<dbReference type="GO" id="GO:0044773">
    <property type="term" value="P:mitotic DNA damage checkpoint signaling"/>
    <property type="evidence" value="ECO:0007669"/>
    <property type="project" value="TreeGrafter"/>
</dbReference>
<protein>
    <recommendedName>
        <fullName evidence="5">EKC/KEOPS complex subunit BUD32</fullName>
        <ecNumber evidence="3">2.7.11.1</ecNumber>
    </recommendedName>
    <alternativeName>
        <fullName evidence="6 7">Atypical Serine/threonine protein kinase BUD32</fullName>
    </alternativeName>
    <alternativeName>
        <fullName evidence="4">EKC/KEOPS complex subunit bud32</fullName>
    </alternativeName>
</protein>
<dbReference type="InterPro" id="IPR011009">
    <property type="entry name" value="Kinase-like_dom_sf"/>
</dbReference>
<keyword evidence="11" id="KW-0808">Transferase</keyword>
<evidence type="ECO:0000256" key="5">
    <source>
        <dbReference type="ARBA" id="ARBA00019973"/>
    </source>
</evidence>
<evidence type="ECO:0000259" key="10">
    <source>
        <dbReference type="PROSITE" id="PS50011"/>
    </source>
</evidence>
<evidence type="ECO:0000256" key="2">
    <source>
        <dbReference type="ARBA" id="ARBA00011534"/>
    </source>
</evidence>
<dbReference type="PROSITE" id="PS00109">
    <property type="entry name" value="PROTEIN_KINASE_TYR"/>
    <property type="match status" value="1"/>
</dbReference>
<evidence type="ECO:0000256" key="7">
    <source>
        <dbReference type="ARBA" id="ARBA00033194"/>
    </source>
</evidence>
<dbReference type="GeneID" id="54554447"/>
<evidence type="ECO:0000256" key="3">
    <source>
        <dbReference type="ARBA" id="ARBA00012513"/>
    </source>
</evidence>
<dbReference type="OrthoDB" id="1668230at2759"/>
<keyword evidence="12" id="KW-1185">Reference proteome</keyword>
<evidence type="ECO:0000256" key="6">
    <source>
        <dbReference type="ARBA" id="ARBA00030980"/>
    </source>
</evidence>
<gene>
    <name evidence="11" type="ORF">EI97DRAFT_462520</name>
</gene>
<proteinExistence type="predicted"/>
<evidence type="ECO:0000256" key="1">
    <source>
        <dbReference type="ARBA" id="ARBA00003747"/>
    </source>
</evidence>
<accession>A0A6A6J5G4</accession>
<comment type="catalytic activity">
    <reaction evidence="9">
        <text>L-seryl-[protein] + ATP = O-phospho-L-seryl-[protein] + ADP + H(+)</text>
        <dbReference type="Rhea" id="RHEA:17989"/>
        <dbReference type="Rhea" id="RHEA-COMP:9863"/>
        <dbReference type="Rhea" id="RHEA-COMP:11604"/>
        <dbReference type="ChEBI" id="CHEBI:15378"/>
        <dbReference type="ChEBI" id="CHEBI:29999"/>
        <dbReference type="ChEBI" id="CHEBI:30616"/>
        <dbReference type="ChEBI" id="CHEBI:83421"/>
        <dbReference type="ChEBI" id="CHEBI:456216"/>
        <dbReference type="EC" id="2.7.11.1"/>
    </reaction>
</comment>
<dbReference type="GO" id="GO:0005524">
    <property type="term" value="F:ATP binding"/>
    <property type="evidence" value="ECO:0007669"/>
    <property type="project" value="InterPro"/>
</dbReference>
<dbReference type="GO" id="GO:0004674">
    <property type="term" value="F:protein serine/threonine kinase activity"/>
    <property type="evidence" value="ECO:0007669"/>
    <property type="project" value="UniProtKB-EC"/>
</dbReference>
<comment type="subunit">
    <text evidence="2">Component of the EKC/KEOPS complex composed of at least BUD32, CGI121, GON7, KAE1 and PCC1; the whole complex dimerizes.</text>
</comment>
<name>A0A6A6J5G4_WESOR</name>
<evidence type="ECO:0000256" key="8">
    <source>
        <dbReference type="ARBA" id="ARBA00047899"/>
    </source>
</evidence>
<dbReference type="PROSITE" id="PS50011">
    <property type="entry name" value="PROTEIN_KINASE_DOM"/>
    <property type="match status" value="1"/>
</dbReference>
<dbReference type="Gene3D" id="1.10.510.10">
    <property type="entry name" value="Transferase(Phosphotransferase) domain 1"/>
    <property type="match status" value="1"/>
</dbReference>
<evidence type="ECO:0000313" key="12">
    <source>
        <dbReference type="Proteomes" id="UP000800097"/>
    </source>
</evidence>
<dbReference type="Proteomes" id="UP000800097">
    <property type="component" value="Unassembled WGS sequence"/>
</dbReference>
<dbReference type="AlphaFoldDB" id="A0A6A6J5G4"/>
<feature type="domain" description="Protein kinase" evidence="10">
    <location>
        <begin position="1"/>
        <end position="263"/>
    </location>
</feature>
<comment type="function">
    <text evidence="1">Component of the EKC/KEOPS complex that is required for the formation of a threonylcarbamoyl group on adenosine at position 37 (t(6)A37) in tRNAs that read codons beginning with adenine. The complex is probably involved in the transfer of the threonylcarbamoyl moiety of threonylcarbamoyl-AMP (TC-AMP) to the N6 group of A37. BUD32 has ATPase activity in the context of the EKC/KEOPS complex and likely plays a supporting role to the catalytic subunit KAE1. The EKC/KEOPS complex also promotes both telomere uncapping and telomere elongation. The complex is required for efficient recruitment of transcriptional coactivators.</text>
</comment>
<dbReference type="RefSeq" id="XP_033649369.1">
    <property type="nucleotide sequence ID" value="XM_033801272.1"/>
</dbReference>
<evidence type="ECO:0000313" key="11">
    <source>
        <dbReference type="EMBL" id="KAF2271830.1"/>
    </source>
</evidence>
<dbReference type="CDD" id="cd00180">
    <property type="entry name" value="PKc"/>
    <property type="match status" value="1"/>
</dbReference>
<dbReference type="GO" id="GO:0005634">
    <property type="term" value="C:nucleus"/>
    <property type="evidence" value="ECO:0007669"/>
    <property type="project" value="TreeGrafter"/>
</dbReference>
<dbReference type="SUPFAM" id="SSF56112">
    <property type="entry name" value="Protein kinase-like (PK-like)"/>
    <property type="match status" value="1"/>
</dbReference>
<dbReference type="PANTHER" id="PTHR44167:SF24">
    <property type="entry name" value="SERINE_THREONINE-PROTEIN KINASE CHK2"/>
    <property type="match status" value="1"/>
</dbReference>
<dbReference type="PANTHER" id="PTHR44167">
    <property type="entry name" value="OVARIAN-SPECIFIC SERINE/THREONINE-PROTEIN KINASE LOK-RELATED"/>
    <property type="match status" value="1"/>
</dbReference>
<dbReference type="InterPro" id="IPR008266">
    <property type="entry name" value="Tyr_kinase_AS"/>
</dbReference>
<comment type="catalytic activity">
    <reaction evidence="8">
        <text>L-threonyl-[protein] + ATP = O-phospho-L-threonyl-[protein] + ADP + H(+)</text>
        <dbReference type="Rhea" id="RHEA:46608"/>
        <dbReference type="Rhea" id="RHEA-COMP:11060"/>
        <dbReference type="Rhea" id="RHEA-COMP:11605"/>
        <dbReference type="ChEBI" id="CHEBI:15378"/>
        <dbReference type="ChEBI" id="CHEBI:30013"/>
        <dbReference type="ChEBI" id="CHEBI:30616"/>
        <dbReference type="ChEBI" id="CHEBI:61977"/>
        <dbReference type="ChEBI" id="CHEBI:456216"/>
        <dbReference type="EC" id="2.7.11.1"/>
    </reaction>
</comment>
<dbReference type="Pfam" id="PF00069">
    <property type="entry name" value="Pkinase"/>
    <property type="match status" value="1"/>
</dbReference>
<keyword evidence="11" id="KW-0418">Kinase</keyword>
<evidence type="ECO:0000256" key="9">
    <source>
        <dbReference type="ARBA" id="ARBA00048679"/>
    </source>
</evidence>
<organism evidence="11 12">
    <name type="scientific">Westerdykella ornata</name>
    <dbReference type="NCBI Taxonomy" id="318751"/>
    <lineage>
        <taxon>Eukaryota</taxon>
        <taxon>Fungi</taxon>
        <taxon>Dikarya</taxon>
        <taxon>Ascomycota</taxon>
        <taxon>Pezizomycotina</taxon>
        <taxon>Dothideomycetes</taxon>
        <taxon>Pleosporomycetidae</taxon>
        <taxon>Pleosporales</taxon>
        <taxon>Sporormiaceae</taxon>
        <taxon>Westerdykella</taxon>
    </lineage>
</organism>
<dbReference type="InterPro" id="IPR000719">
    <property type="entry name" value="Prot_kinase_dom"/>
</dbReference>
<evidence type="ECO:0000256" key="4">
    <source>
        <dbReference type="ARBA" id="ARBA00013948"/>
    </source>
</evidence>
<reference evidence="11" key="1">
    <citation type="journal article" date="2020" name="Stud. Mycol.">
        <title>101 Dothideomycetes genomes: a test case for predicting lifestyles and emergence of pathogens.</title>
        <authorList>
            <person name="Haridas S."/>
            <person name="Albert R."/>
            <person name="Binder M."/>
            <person name="Bloem J."/>
            <person name="Labutti K."/>
            <person name="Salamov A."/>
            <person name="Andreopoulos B."/>
            <person name="Baker S."/>
            <person name="Barry K."/>
            <person name="Bills G."/>
            <person name="Bluhm B."/>
            <person name="Cannon C."/>
            <person name="Castanera R."/>
            <person name="Culley D."/>
            <person name="Daum C."/>
            <person name="Ezra D."/>
            <person name="Gonzalez J."/>
            <person name="Henrissat B."/>
            <person name="Kuo A."/>
            <person name="Liang C."/>
            <person name="Lipzen A."/>
            <person name="Lutzoni F."/>
            <person name="Magnuson J."/>
            <person name="Mondo S."/>
            <person name="Nolan M."/>
            <person name="Ohm R."/>
            <person name="Pangilinan J."/>
            <person name="Park H.-J."/>
            <person name="Ramirez L."/>
            <person name="Alfaro M."/>
            <person name="Sun H."/>
            <person name="Tritt A."/>
            <person name="Yoshinaga Y."/>
            <person name="Zwiers L.-H."/>
            <person name="Turgeon B."/>
            <person name="Goodwin S."/>
            <person name="Spatafora J."/>
            <person name="Crous P."/>
            <person name="Grigoriev I."/>
        </authorList>
    </citation>
    <scope>NUCLEOTIDE SEQUENCE</scope>
    <source>
        <strain evidence="11">CBS 379.55</strain>
    </source>
</reference>
<sequence>MLALPYYGSTSTFYRIRPGVVLKSPVQVWEKSAHRHKLSERITNSFVVERQILEKLGDHPRIIFGYDDTTDIKGFLLAEASHGNLQTYIDENNALIGDSLRRKWCWQAAEAIAYLHENGVIHSDLRPENFLVHATTEVSLDLWLCDFGGSTCTELNLGGGHLPDDPFFDPTQPWISTPATDIFSLGSIFYTILTGHWPYKSCGSFETGEGKYDYQRRVNALFSQKKFPDVTGLAGGKVVMGCWMKRYGTVNEILRDLETEMQR</sequence>